<dbReference type="PANTHER" id="PTHR12243:SF69">
    <property type="entry name" value="SI:CH73-59F11.3"/>
    <property type="match status" value="1"/>
</dbReference>
<name>A0A182HMJ6_ANOAR</name>
<evidence type="ECO:0000313" key="3">
    <source>
        <dbReference type="EnsemblMetazoa" id="AARA002482-PA"/>
    </source>
</evidence>
<evidence type="ECO:0000259" key="2">
    <source>
        <dbReference type="PROSITE" id="PS51029"/>
    </source>
</evidence>
<dbReference type="EMBL" id="APCN01004444">
    <property type="status" value="NOT_ANNOTATED_CDS"/>
    <property type="molecule type" value="Genomic_DNA"/>
</dbReference>
<evidence type="ECO:0000256" key="1">
    <source>
        <dbReference type="SAM" id="MobiDB-lite"/>
    </source>
</evidence>
<keyword evidence="4" id="KW-1185">Reference proteome</keyword>
<dbReference type="RefSeq" id="XP_040156669.1">
    <property type="nucleotide sequence ID" value="XM_040300735.1"/>
</dbReference>
<accession>A0A182HMJ6</accession>
<proteinExistence type="predicted"/>
<feature type="compositionally biased region" description="Pro residues" evidence="1">
    <location>
        <begin position="367"/>
        <end position="377"/>
    </location>
</feature>
<feature type="compositionally biased region" description="Polar residues" evidence="1">
    <location>
        <begin position="184"/>
        <end position="197"/>
    </location>
</feature>
<sequence length="475" mass="54668">MDEYDDSSMMSEFLDFPDNENENVEFVKVEQISNSDDEDIFYEEVIMPDYVSSEASTTGSQPINEKSHEQPKVSKLKRSIKLKEEVVLTLINTVRSMPELWKQDAPGYRDLCVQQQAWNTIAAQFGVPVENLKEKWKMLRTQFRSNHSKVRNKRLNGSDAEPDYQPTWFAYEAMKFLRDGDIPNSDNPSTAAASVQDPSGGYPDDTDAREVILELIRHIQQRPALWDKTHQYYKNAAVQYRAWKTLEQRLHLPIADMKRKWQHLRVQLRNNLRKVKAMSAAGEEYQPTWFAYEAMQFIRKNYCNADEQPAATPEISVKQPSMQVAVVPTPPVPIEGPTVSREYKRRHSSPIRTPEKVPRLTPCTSTTPPPTSSPIPKPESIRPVSYVTNCKVEPFIIRTFRNLSKITDQIAQTKASPYSGLLDHLGSVLGRKRQRDFKEIETVLLNCLRELQKFPDVTKESLQGEAETDDEEQLF</sequence>
<dbReference type="Proteomes" id="UP000075840">
    <property type="component" value="Unassembled WGS sequence"/>
</dbReference>
<dbReference type="InterPro" id="IPR006578">
    <property type="entry name" value="MADF-dom"/>
</dbReference>
<feature type="region of interest" description="Disordered" evidence="1">
    <location>
        <begin position="53"/>
        <end position="75"/>
    </location>
</feature>
<feature type="domain" description="MADF" evidence="2">
    <location>
        <begin position="89"/>
        <end position="182"/>
    </location>
</feature>
<dbReference type="AlphaFoldDB" id="A0A182HMJ6"/>
<dbReference type="SMART" id="SM00595">
    <property type="entry name" value="MADF"/>
    <property type="match status" value="2"/>
</dbReference>
<feature type="domain" description="MADF" evidence="2">
    <location>
        <begin position="214"/>
        <end position="303"/>
    </location>
</feature>
<evidence type="ECO:0000313" key="4">
    <source>
        <dbReference type="Proteomes" id="UP000075840"/>
    </source>
</evidence>
<feature type="compositionally biased region" description="Polar residues" evidence="1">
    <location>
        <begin position="53"/>
        <end position="64"/>
    </location>
</feature>
<dbReference type="GO" id="GO:0005634">
    <property type="term" value="C:nucleus"/>
    <property type="evidence" value="ECO:0007669"/>
    <property type="project" value="TreeGrafter"/>
</dbReference>
<dbReference type="Pfam" id="PF10545">
    <property type="entry name" value="MADF_DNA_bdg"/>
    <property type="match status" value="2"/>
</dbReference>
<dbReference type="EnsemblMetazoa" id="AARA002482-RA">
    <property type="protein sequence ID" value="AARA002482-PA"/>
    <property type="gene ID" value="AARA002482"/>
</dbReference>
<dbReference type="GO" id="GO:0006357">
    <property type="term" value="P:regulation of transcription by RNA polymerase II"/>
    <property type="evidence" value="ECO:0007669"/>
    <property type="project" value="TreeGrafter"/>
</dbReference>
<dbReference type="PANTHER" id="PTHR12243">
    <property type="entry name" value="MADF DOMAIN TRANSCRIPTION FACTOR"/>
    <property type="match status" value="1"/>
</dbReference>
<reference evidence="3" key="1">
    <citation type="submission" date="2022-08" db="UniProtKB">
        <authorList>
            <consortium name="EnsemblMetazoa"/>
        </authorList>
    </citation>
    <scope>IDENTIFICATION</scope>
    <source>
        <strain evidence="3">Dongola</strain>
    </source>
</reference>
<dbReference type="InterPro" id="IPR039353">
    <property type="entry name" value="TF_Adf1"/>
</dbReference>
<feature type="region of interest" description="Disordered" evidence="1">
    <location>
        <begin position="328"/>
        <end position="379"/>
    </location>
</feature>
<dbReference type="GeneID" id="120896545"/>
<protein>
    <recommendedName>
        <fullName evidence="2">MADF domain-containing protein</fullName>
    </recommendedName>
</protein>
<feature type="region of interest" description="Disordered" evidence="1">
    <location>
        <begin position="182"/>
        <end position="203"/>
    </location>
</feature>
<dbReference type="VEuPathDB" id="VectorBase:AARA21_003207"/>
<dbReference type="KEGG" id="aara:120896545"/>
<dbReference type="PROSITE" id="PS51029">
    <property type="entry name" value="MADF"/>
    <property type="match status" value="2"/>
</dbReference>
<dbReference type="GO" id="GO:0005667">
    <property type="term" value="C:transcription regulator complex"/>
    <property type="evidence" value="ECO:0007669"/>
    <property type="project" value="TreeGrafter"/>
</dbReference>
<organism evidence="3 4">
    <name type="scientific">Anopheles arabiensis</name>
    <name type="common">Mosquito</name>
    <dbReference type="NCBI Taxonomy" id="7173"/>
    <lineage>
        <taxon>Eukaryota</taxon>
        <taxon>Metazoa</taxon>
        <taxon>Ecdysozoa</taxon>
        <taxon>Arthropoda</taxon>
        <taxon>Hexapoda</taxon>
        <taxon>Insecta</taxon>
        <taxon>Pterygota</taxon>
        <taxon>Neoptera</taxon>
        <taxon>Endopterygota</taxon>
        <taxon>Diptera</taxon>
        <taxon>Nematocera</taxon>
        <taxon>Culicoidea</taxon>
        <taxon>Culicidae</taxon>
        <taxon>Anophelinae</taxon>
        <taxon>Anopheles</taxon>
    </lineage>
</organism>
<dbReference type="VEuPathDB" id="VectorBase:AARA002482"/>